<organism evidence="1 2">
    <name type="scientific">Tissierella pigra</name>
    <dbReference type="NCBI Taxonomy" id="2607614"/>
    <lineage>
        <taxon>Bacteria</taxon>
        <taxon>Bacillati</taxon>
        <taxon>Bacillota</taxon>
        <taxon>Tissierellia</taxon>
        <taxon>Tissierellales</taxon>
        <taxon>Tissierellaceae</taxon>
        <taxon>Tissierella</taxon>
    </lineage>
</organism>
<dbReference type="InterPro" id="IPR036388">
    <property type="entry name" value="WH-like_DNA-bd_sf"/>
</dbReference>
<dbReference type="AlphaFoldDB" id="A0A6N7Y0A4"/>
<dbReference type="InterPro" id="IPR036390">
    <property type="entry name" value="WH_DNA-bd_sf"/>
</dbReference>
<proteinExistence type="predicted"/>
<dbReference type="RefSeq" id="WP_154443082.1">
    <property type="nucleotide sequence ID" value="NZ_VUNQ01000085.1"/>
</dbReference>
<name>A0A6N7Y0A4_9FIRM</name>
<reference evidence="1 2" key="1">
    <citation type="submission" date="2019-09" db="EMBL/GenBank/DDBJ databases">
        <title>In-depth cultivation of the pig gut microbiome towards novel bacterial diversity and tailored functional studies.</title>
        <authorList>
            <person name="Wylensek D."/>
            <person name="Hitch T.C.A."/>
            <person name="Clavel T."/>
        </authorList>
    </citation>
    <scope>NUCLEOTIDE SEQUENCE [LARGE SCALE GENOMIC DNA]</scope>
    <source>
        <strain evidence="1 2">WCA3-693-APC-4?</strain>
    </source>
</reference>
<sequence length="112" mass="13100">MEHDFLVYIKEYHTGKEKAVSSAYLQNRFCISSRTVRMLVNQLRNDGNPICSGDNGYYYAANRKELFASIRQMTSRIREISKVRRGLVKALEHFPDDNGQLRLDLDNEVEKR</sequence>
<protein>
    <recommendedName>
        <fullName evidence="3">Helix-turn-helix type 11 domain-containing protein</fullName>
    </recommendedName>
</protein>
<dbReference type="Proteomes" id="UP000469523">
    <property type="component" value="Unassembled WGS sequence"/>
</dbReference>
<comment type="caution">
    <text evidence="1">The sequence shown here is derived from an EMBL/GenBank/DDBJ whole genome shotgun (WGS) entry which is preliminary data.</text>
</comment>
<evidence type="ECO:0000313" key="1">
    <source>
        <dbReference type="EMBL" id="MSU03527.1"/>
    </source>
</evidence>
<evidence type="ECO:0008006" key="3">
    <source>
        <dbReference type="Google" id="ProtNLM"/>
    </source>
</evidence>
<accession>A0A6N7Y0A4</accession>
<dbReference type="SUPFAM" id="SSF46785">
    <property type="entry name" value="Winged helix' DNA-binding domain"/>
    <property type="match status" value="1"/>
</dbReference>
<evidence type="ECO:0000313" key="2">
    <source>
        <dbReference type="Proteomes" id="UP000469523"/>
    </source>
</evidence>
<dbReference type="EMBL" id="VUNQ01000085">
    <property type="protein sequence ID" value="MSU03527.1"/>
    <property type="molecule type" value="Genomic_DNA"/>
</dbReference>
<gene>
    <name evidence="1" type="ORF">FYJ83_18885</name>
</gene>
<keyword evidence="2" id="KW-1185">Reference proteome</keyword>
<dbReference type="Gene3D" id="1.10.10.10">
    <property type="entry name" value="Winged helix-like DNA-binding domain superfamily/Winged helix DNA-binding domain"/>
    <property type="match status" value="1"/>
</dbReference>